<accession>A0A6B4JKV5</accession>
<keyword evidence="2" id="KW-0067">ATP-binding</keyword>
<name>A0A6B4JKV5_CLOBO</name>
<proteinExistence type="predicted"/>
<dbReference type="Gene3D" id="3.30.230.10">
    <property type="match status" value="1"/>
</dbReference>
<reference evidence="2 3" key="1">
    <citation type="submission" date="2019-04" db="EMBL/GenBank/DDBJ databases">
        <title>Genome sequencing of Clostridium botulinum Groups I-IV and Clostridium butyricum.</title>
        <authorList>
            <person name="Brunt J."/>
            <person name="Van Vliet A.H.M."/>
            <person name="Stringer S.C."/>
            <person name="Carter A.T."/>
            <person name="Peck M.W."/>
        </authorList>
    </citation>
    <scope>NUCLEOTIDE SEQUENCE [LARGE SCALE GENOMIC DNA]</scope>
    <source>
        <strain evidence="2 3">BL81</strain>
    </source>
</reference>
<comment type="caution">
    <text evidence="2">The sequence shown here is derived from an EMBL/GenBank/DDBJ whole genome shotgun (WGS) entry which is preliminary data.</text>
</comment>
<dbReference type="Pfam" id="PF13541">
    <property type="entry name" value="ChlI"/>
    <property type="match status" value="1"/>
</dbReference>
<protein>
    <submittedName>
        <fullName evidence="2">ATP-binding protein</fullName>
    </submittedName>
</protein>
<dbReference type="SUPFAM" id="SSF54211">
    <property type="entry name" value="Ribosomal protein S5 domain 2-like"/>
    <property type="match status" value="1"/>
</dbReference>
<evidence type="ECO:0000259" key="1">
    <source>
        <dbReference type="Pfam" id="PF01078"/>
    </source>
</evidence>
<sequence length="219" mass="24449">MSIKIISATQNGLEGLLIEVEVDISKGLPSFSIVGLADTSVKESKERVRSAILNSGYDFPLGRITINLAPADTKKIGSLLDLPIALGILMESNQIEHNKVNDYIIFGELSLSGQLKAVKGSIPIIIEGIKKGKNKFIFPYENLEESYYFDQGEYYPFKNLKEVISYVTYKDLLPYRISKDDIERKDILENIDFGEIIGQYSSKRALEISAAGKHNILLL</sequence>
<evidence type="ECO:0000313" key="3">
    <source>
        <dbReference type="Proteomes" id="UP000486903"/>
    </source>
</evidence>
<evidence type="ECO:0000313" key="2">
    <source>
        <dbReference type="EMBL" id="NFV25186.1"/>
    </source>
</evidence>
<gene>
    <name evidence="2" type="ORF">FDG31_03235</name>
</gene>
<dbReference type="InterPro" id="IPR014721">
    <property type="entry name" value="Ribsml_uS5_D2-typ_fold_subgr"/>
</dbReference>
<keyword evidence="2" id="KW-0547">Nucleotide-binding</keyword>
<feature type="domain" description="Magnesium chelatase ChlI-like catalytic" evidence="1">
    <location>
        <begin position="192"/>
        <end position="218"/>
    </location>
</feature>
<dbReference type="Proteomes" id="UP000486903">
    <property type="component" value="Unassembled WGS sequence"/>
</dbReference>
<dbReference type="AlphaFoldDB" id="A0A6B4JKV5"/>
<dbReference type="GO" id="GO:0005524">
    <property type="term" value="F:ATP binding"/>
    <property type="evidence" value="ECO:0007669"/>
    <property type="project" value="UniProtKB-KW"/>
</dbReference>
<dbReference type="InterPro" id="IPR000523">
    <property type="entry name" value="Mg_chelatse_chII-like_cat_dom"/>
</dbReference>
<dbReference type="Pfam" id="PF01078">
    <property type="entry name" value="Mg_chelatase"/>
    <property type="match status" value="1"/>
</dbReference>
<dbReference type="InterPro" id="IPR020568">
    <property type="entry name" value="Ribosomal_Su5_D2-typ_SF"/>
</dbReference>
<organism evidence="2 3">
    <name type="scientific">Clostridium botulinum</name>
    <dbReference type="NCBI Taxonomy" id="1491"/>
    <lineage>
        <taxon>Bacteria</taxon>
        <taxon>Bacillati</taxon>
        <taxon>Bacillota</taxon>
        <taxon>Clostridia</taxon>
        <taxon>Eubacteriales</taxon>
        <taxon>Clostridiaceae</taxon>
        <taxon>Clostridium</taxon>
    </lineage>
</organism>
<dbReference type="EMBL" id="SXFB01000002">
    <property type="protein sequence ID" value="NFV25186.1"/>
    <property type="molecule type" value="Genomic_DNA"/>
</dbReference>